<dbReference type="Proteomes" id="UP000839526">
    <property type="component" value="Unassembled WGS sequence"/>
</dbReference>
<dbReference type="Gene3D" id="4.10.1210.10">
    <property type="entry name" value="Atu1913-like"/>
    <property type="match status" value="1"/>
</dbReference>
<evidence type="ECO:0000259" key="1">
    <source>
        <dbReference type="Pfam" id="PF08980"/>
    </source>
</evidence>
<name>A0A403SY30_SALER</name>
<dbReference type="InterPro" id="IPR036488">
    <property type="entry name" value="DUF1883-like_sf"/>
</dbReference>
<evidence type="ECO:0000313" key="2">
    <source>
        <dbReference type="EMBL" id="MMS76471.1"/>
    </source>
</evidence>
<dbReference type="Pfam" id="PF08980">
    <property type="entry name" value="DUF1883"/>
    <property type="match status" value="1"/>
</dbReference>
<accession>A0A403SY30</accession>
<organism evidence="2">
    <name type="scientific">Salmonella enterica</name>
    <name type="common">Salmonella choleraesuis</name>
    <dbReference type="NCBI Taxonomy" id="28901"/>
    <lineage>
        <taxon>Bacteria</taxon>
        <taxon>Pseudomonadati</taxon>
        <taxon>Pseudomonadota</taxon>
        <taxon>Gammaproteobacteria</taxon>
        <taxon>Enterobacterales</taxon>
        <taxon>Enterobacteriaceae</taxon>
        <taxon>Salmonella</taxon>
    </lineage>
</organism>
<gene>
    <name evidence="2" type="ORF">D9O31_07715</name>
</gene>
<comment type="caution">
    <text evidence="2">The sequence shown here is derived from an EMBL/GenBank/DDBJ whole genome shotgun (WGS) entry which is preliminary data.</text>
</comment>
<dbReference type="EMBL" id="RWAH01000005">
    <property type="protein sequence ID" value="MMS76471.1"/>
    <property type="molecule type" value="Genomic_DNA"/>
</dbReference>
<feature type="domain" description="DUF1883" evidence="1">
    <location>
        <begin position="6"/>
        <end position="72"/>
    </location>
</feature>
<dbReference type="InterPro" id="IPR015073">
    <property type="entry name" value="DUF1883"/>
</dbReference>
<dbReference type="SUPFAM" id="SSF141099">
    <property type="entry name" value="Atu1913-like"/>
    <property type="match status" value="1"/>
</dbReference>
<protein>
    <submittedName>
        <fullName evidence="2">DUF1883 domain-containing protein</fullName>
    </submittedName>
</protein>
<dbReference type="AlphaFoldDB" id="A0A403SY30"/>
<proteinExistence type="predicted"/>
<sequence length="96" mass="10853">MLYFRKRLRLRKSDTILVTCNIPCIIYLMTDGNFNKFKNGKPCHRHAGGLCNSFPVRLKPPSTGNWSIVITAGIDFLKLRHTITVEPARPLEPGAD</sequence>
<reference evidence="2" key="1">
    <citation type="submission" date="2018-10" db="EMBL/GenBank/DDBJ databases">
        <authorList>
            <consortium name="PulseNet: The National Subtyping Network for Foodborne Disease Surveillance"/>
            <person name="Tarr C.L."/>
            <person name="Trees E."/>
            <person name="Katz L.S."/>
            <person name="Carleton-Romer H.A."/>
            <person name="Stroika S."/>
            <person name="Kucerova Z."/>
            <person name="Roache K.F."/>
            <person name="Sabol A.L."/>
            <person name="Besser J."/>
            <person name="Gerner-Smidt P."/>
        </authorList>
    </citation>
    <scope>NUCLEOTIDE SEQUENCE [LARGE SCALE GENOMIC DNA]</scope>
    <source>
        <strain evidence="2">PNUSAS052121</strain>
    </source>
</reference>